<gene>
    <name evidence="2" type="ORF">MF5582_00187</name>
</gene>
<feature type="signal peptide" evidence="1">
    <location>
        <begin position="1"/>
        <end position="20"/>
    </location>
</feature>
<sequence length="496" mass="56042">MYTNKLKVALGTMLSAVSIASIGSFVVACQNPTDKWDTTITINNAWVNDGFFNKLDYDTGAVTEGQKSKEFVDLLTKRFNEFKNQDEEAKKHKDVKFEIKVDFGKKDYFSKLEKNDSNNDVYITNYSYYLDNVWDAGSSSLKKDLPFKLVSQAATLQFNWQSGDNTFYKNGMKDDELRKLAVKNNEEWLKFGEYPEWYTKEEKEFNGKKLHFDGSKYTNFYKNGDLTYVYRGAVLIAGTEEERQKIIKAWEEKKWDDFVKNGIVYEKTSSAGGYKYEVALFARHFGKTVTEIKNDIEGKNKAYEKYIIKGKKVSEQLGKEQADAEKLVPKIGFDDEGSYNWTKSKKDSVKYKPTGFKATENEKPAASGMTNGKAMMVTAKPVAAKPVAAKPAAAPAAAANGMKDKNGSVIRTLTMTNPAGYDVVLARKGLSDKQVELLSKALNSLSLTENTYGIYTGYNKFMPLNMDLFEKLVKLQVQAESTENLVTQIPKIDKQK</sequence>
<evidence type="ECO:0000256" key="1">
    <source>
        <dbReference type="SAM" id="SignalP"/>
    </source>
</evidence>
<organism evidence="2">
    <name type="scientific">Mycoplasma feriruminatoris</name>
    <dbReference type="NCBI Taxonomy" id="1179777"/>
    <lineage>
        <taxon>Bacteria</taxon>
        <taxon>Bacillati</taxon>
        <taxon>Mycoplasmatota</taxon>
        <taxon>Mollicutes</taxon>
        <taxon>Mycoplasmataceae</taxon>
        <taxon>Mycoplasma</taxon>
    </lineage>
</organism>
<dbReference type="Gene3D" id="3.40.190.190">
    <property type="entry name" value="CypI, domain 2"/>
    <property type="match status" value="1"/>
</dbReference>
<protein>
    <submittedName>
        <fullName evidence="2">High affinity transport system protein p37</fullName>
    </submittedName>
</protein>
<reference evidence="2" key="1">
    <citation type="submission" date="2019-11" db="EMBL/GenBank/DDBJ databases">
        <authorList>
            <person name="Falquet L."/>
            <person name="Falquet L."/>
        </authorList>
    </citation>
    <scope>NUCLEOTIDE SEQUENCE</scope>
    <source>
        <strain evidence="2">14/OD_0492</strain>
    </source>
</reference>
<dbReference type="PIRSF" id="PIRSF004523">
    <property type="entry name" value="Mycoplasma_p37"/>
    <property type="match status" value="1"/>
</dbReference>
<proteinExistence type="predicted"/>
<accession>A0A654IQ28</accession>
<dbReference type="Pfam" id="PF06646">
    <property type="entry name" value="CypI"/>
    <property type="match status" value="1"/>
</dbReference>
<dbReference type="InterPro" id="IPR043099">
    <property type="entry name" value="CypI_dom_I"/>
</dbReference>
<dbReference type="AlphaFoldDB" id="A0A654IQ28"/>
<dbReference type="EMBL" id="LR739237">
    <property type="protein sequence ID" value="VZR99645.1"/>
    <property type="molecule type" value="Genomic_DNA"/>
</dbReference>
<dbReference type="InterPro" id="IPR043100">
    <property type="entry name" value="CypI_dom_II"/>
</dbReference>
<dbReference type="NCBIfam" id="NF045838">
    <property type="entry name" value="MG289_thiam_LP"/>
    <property type="match status" value="1"/>
</dbReference>
<dbReference type="PROSITE" id="PS51257">
    <property type="entry name" value="PROKAR_LIPOPROTEIN"/>
    <property type="match status" value="1"/>
</dbReference>
<dbReference type="Gene3D" id="3.40.190.180">
    <property type="entry name" value="Cypl, domain I"/>
    <property type="match status" value="1"/>
</dbReference>
<feature type="chain" id="PRO_5024814117" evidence="1">
    <location>
        <begin position="21"/>
        <end position="496"/>
    </location>
</feature>
<dbReference type="InterPro" id="IPR010592">
    <property type="entry name" value="CypI"/>
</dbReference>
<evidence type="ECO:0000313" key="2">
    <source>
        <dbReference type="EMBL" id="VZR99645.1"/>
    </source>
</evidence>
<keyword evidence="1" id="KW-0732">Signal</keyword>
<name>A0A654IQ28_9MOLU</name>